<keyword evidence="1" id="KW-0732">Signal</keyword>
<sequence>MKFSTTIFTAFTITGANALWNVPGNYTTNAELQGYFRAFPGCVGHCSAWYQSPAGGSRTDTGAIRIICETRCRAIFGMF</sequence>
<evidence type="ECO:0000313" key="3">
    <source>
        <dbReference type="Proteomes" id="UP000294847"/>
    </source>
</evidence>
<feature type="chain" id="PRO_5020463846" description="WSC domain-containing protein" evidence="1">
    <location>
        <begin position="19"/>
        <end position="79"/>
    </location>
</feature>
<evidence type="ECO:0000256" key="1">
    <source>
        <dbReference type="SAM" id="SignalP"/>
    </source>
</evidence>
<accession>A0A4P7N5W2</accession>
<dbReference type="VEuPathDB" id="FungiDB:M_BR32_EuGene_00120221"/>
<dbReference type="EMBL" id="CP034206">
    <property type="protein sequence ID" value="QBZ57949.1"/>
    <property type="molecule type" value="Genomic_DNA"/>
</dbReference>
<feature type="signal peptide" evidence="1">
    <location>
        <begin position="1"/>
        <end position="18"/>
    </location>
</feature>
<name>A0A4P7N5W2_PYROR</name>
<proteinExistence type="predicted"/>
<reference evidence="2 3" key="1">
    <citation type="journal article" date="2019" name="Mol. Biol. Evol.">
        <title>Blast fungal genomes show frequent chromosomal changes, gene gains and losses, and effector gene turnover.</title>
        <authorList>
            <person name="Gomez Luciano L.B."/>
            <person name="Jason Tsai I."/>
            <person name="Chuma I."/>
            <person name="Tosa Y."/>
            <person name="Chen Y.H."/>
            <person name="Li J.Y."/>
            <person name="Li M.Y."/>
            <person name="Jade Lu M.Y."/>
            <person name="Nakayashiki H."/>
            <person name="Li W.H."/>
        </authorList>
    </citation>
    <scope>NUCLEOTIDE SEQUENCE [LARGE SCALE GENOMIC DNA]</scope>
    <source>
        <strain evidence="2">MZ5-1-6</strain>
    </source>
</reference>
<dbReference type="AlphaFoldDB" id="A0A4P7N5W2"/>
<evidence type="ECO:0008006" key="4">
    <source>
        <dbReference type="Google" id="ProtNLM"/>
    </source>
</evidence>
<dbReference type="Proteomes" id="UP000294847">
    <property type="component" value="Chromosome 3"/>
</dbReference>
<organism evidence="2 3">
    <name type="scientific">Pyricularia oryzae</name>
    <name type="common">Rice blast fungus</name>
    <name type="synonym">Magnaporthe oryzae</name>
    <dbReference type="NCBI Taxonomy" id="318829"/>
    <lineage>
        <taxon>Eukaryota</taxon>
        <taxon>Fungi</taxon>
        <taxon>Dikarya</taxon>
        <taxon>Ascomycota</taxon>
        <taxon>Pezizomycotina</taxon>
        <taxon>Sordariomycetes</taxon>
        <taxon>Sordariomycetidae</taxon>
        <taxon>Magnaporthales</taxon>
        <taxon>Pyriculariaceae</taxon>
        <taxon>Pyricularia</taxon>
    </lineage>
</organism>
<evidence type="ECO:0000313" key="2">
    <source>
        <dbReference type="EMBL" id="QBZ57949.1"/>
    </source>
</evidence>
<gene>
    <name evidence="2" type="ORF">PoMZ_02887</name>
</gene>
<protein>
    <recommendedName>
        <fullName evidence="4">WSC domain-containing protein</fullName>
    </recommendedName>
</protein>